<evidence type="ECO:0000313" key="2">
    <source>
        <dbReference type="EMBL" id="KFA63818.1"/>
    </source>
</evidence>
<evidence type="ECO:0000313" key="3">
    <source>
        <dbReference type="Proteomes" id="UP000028524"/>
    </source>
</evidence>
<dbReference type="InParanoid" id="A0A084QIN3"/>
<feature type="signal peptide" evidence="1">
    <location>
        <begin position="1"/>
        <end position="20"/>
    </location>
</feature>
<keyword evidence="1" id="KW-0732">Signal</keyword>
<gene>
    <name evidence="2" type="ORF">S40285_07780</name>
</gene>
<dbReference type="STRING" id="1283841.A0A084QIN3"/>
<dbReference type="OrthoDB" id="10608476at2759"/>
<dbReference type="HOGENOM" id="CLU_1161799_0_0_1"/>
<proteinExistence type="predicted"/>
<accession>A0A084QIN3</accession>
<keyword evidence="3" id="KW-1185">Reference proteome</keyword>
<organism evidence="2 3">
    <name type="scientific">Stachybotrys chlorohalonatus (strain IBT 40285)</name>
    <dbReference type="NCBI Taxonomy" id="1283841"/>
    <lineage>
        <taxon>Eukaryota</taxon>
        <taxon>Fungi</taxon>
        <taxon>Dikarya</taxon>
        <taxon>Ascomycota</taxon>
        <taxon>Pezizomycotina</taxon>
        <taxon>Sordariomycetes</taxon>
        <taxon>Hypocreomycetidae</taxon>
        <taxon>Hypocreales</taxon>
        <taxon>Stachybotryaceae</taxon>
        <taxon>Stachybotrys</taxon>
    </lineage>
</organism>
<dbReference type="Proteomes" id="UP000028524">
    <property type="component" value="Unassembled WGS sequence"/>
</dbReference>
<sequence length="239" mass="24317">MHSVNTVLITLAAFPLALHALPLEAAGGDLTIVLHEATGFPGLPEIQVLPTGLLLPNPTESVDIPSELPIIDRVAARAPQGLPLRNFPPLPGPILPPVGPPMLPPPGPLGVPPMGPPIGLLTGLPSGLPTGLPTGLLSGLPTGLLSGLPTGLLSGLPSLPTLPIELPDSLPSDVPSNLLSVLATGLPSLLPTNLIDIPTTLSTRRASTSTSTPDGAQALSDKMNFITLLTSEQLLTIRS</sequence>
<reference evidence="2 3" key="1">
    <citation type="journal article" date="2014" name="BMC Genomics">
        <title>Comparative genome sequencing reveals chemotype-specific gene clusters in the toxigenic black mold Stachybotrys.</title>
        <authorList>
            <person name="Semeiks J."/>
            <person name="Borek D."/>
            <person name="Otwinowski Z."/>
            <person name="Grishin N.V."/>
        </authorList>
    </citation>
    <scope>NUCLEOTIDE SEQUENCE [LARGE SCALE GENOMIC DNA]</scope>
    <source>
        <strain evidence="2 3">IBT 40285</strain>
    </source>
</reference>
<dbReference type="AlphaFoldDB" id="A0A084QIN3"/>
<feature type="chain" id="PRO_5001779342" evidence="1">
    <location>
        <begin position="21"/>
        <end position="239"/>
    </location>
</feature>
<evidence type="ECO:0000256" key="1">
    <source>
        <dbReference type="SAM" id="SignalP"/>
    </source>
</evidence>
<protein>
    <submittedName>
        <fullName evidence="2">Uncharacterized protein</fullName>
    </submittedName>
</protein>
<name>A0A084QIN3_STAC4</name>
<dbReference type="EMBL" id="KL660720">
    <property type="protein sequence ID" value="KFA63818.1"/>
    <property type="molecule type" value="Genomic_DNA"/>
</dbReference>